<evidence type="ECO:0000256" key="1">
    <source>
        <dbReference type="SAM" id="MobiDB-lite"/>
    </source>
</evidence>
<comment type="caution">
    <text evidence="3">The sequence shown here is derived from an EMBL/GenBank/DDBJ whole genome shotgun (WGS) entry which is preliminary data.</text>
</comment>
<evidence type="ECO:0000256" key="2">
    <source>
        <dbReference type="SAM" id="Phobius"/>
    </source>
</evidence>
<organism evidence="3 4">
    <name type="scientific">Jeotgalicoccus halotolerans</name>
    <dbReference type="NCBI Taxonomy" id="157227"/>
    <lineage>
        <taxon>Bacteria</taxon>
        <taxon>Bacillati</taxon>
        <taxon>Bacillota</taxon>
        <taxon>Bacilli</taxon>
        <taxon>Bacillales</taxon>
        <taxon>Staphylococcaceae</taxon>
        <taxon>Jeotgalicoccus</taxon>
    </lineage>
</organism>
<dbReference type="EMBL" id="QUMW01000009">
    <property type="protein sequence ID" value="REG25246.1"/>
    <property type="molecule type" value="Genomic_DNA"/>
</dbReference>
<feature type="compositionally biased region" description="Basic and acidic residues" evidence="1">
    <location>
        <begin position="117"/>
        <end position="129"/>
    </location>
</feature>
<keyword evidence="2" id="KW-0472">Membrane</keyword>
<keyword evidence="2" id="KW-1133">Transmembrane helix</keyword>
<sequence length="129" mass="14137">MNMKLKNIGVGFAVGITGGMLISFLNAPKSGKELQQSLKRGSGDLKMQMDQLKIEGEEIKNSFLKTKHESSEVFSTLGDEVKSMISNFQADINPNIERLQGNIENISNKAEAAMSEAKGEDKKEDSNNN</sequence>
<dbReference type="Pfam" id="PF12732">
    <property type="entry name" value="YtxH"/>
    <property type="match status" value="1"/>
</dbReference>
<gene>
    <name evidence="3" type="ORF">DFR63_0270</name>
</gene>
<keyword evidence="2" id="KW-0812">Transmembrane</keyword>
<feature type="transmembrane region" description="Helical" evidence="2">
    <location>
        <begin position="7"/>
        <end position="27"/>
    </location>
</feature>
<feature type="region of interest" description="Disordered" evidence="1">
    <location>
        <begin position="103"/>
        <end position="129"/>
    </location>
</feature>
<dbReference type="InterPro" id="IPR024623">
    <property type="entry name" value="YtxH"/>
</dbReference>
<keyword evidence="4" id="KW-1185">Reference proteome</keyword>
<evidence type="ECO:0000313" key="3">
    <source>
        <dbReference type="EMBL" id="REG25246.1"/>
    </source>
</evidence>
<protein>
    <submittedName>
        <fullName evidence="3">Gas vesicle protein</fullName>
    </submittedName>
</protein>
<reference evidence="3 4" key="1">
    <citation type="submission" date="2018-08" db="EMBL/GenBank/DDBJ databases">
        <title>Genomic Encyclopedia of Type Strains, Phase IV (KMG-IV): sequencing the most valuable type-strain genomes for metagenomic binning, comparative biology and taxonomic classification.</title>
        <authorList>
            <person name="Goeker M."/>
        </authorList>
    </citation>
    <scope>NUCLEOTIDE SEQUENCE [LARGE SCALE GENOMIC DNA]</scope>
    <source>
        <strain evidence="3 4">DSM 17274</strain>
    </source>
</reference>
<proteinExistence type="predicted"/>
<accession>A0A3E0AZV8</accession>
<dbReference type="Proteomes" id="UP000257076">
    <property type="component" value="Unassembled WGS sequence"/>
</dbReference>
<name>A0A3E0AZV8_9STAP</name>
<evidence type="ECO:0000313" key="4">
    <source>
        <dbReference type="Proteomes" id="UP000257076"/>
    </source>
</evidence>
<dbReference type="AlphaFoldDB" id="A0A3E0AZV8"/>